<reference evidence="2" key="1">
    <citation type="journal article" date="2020" name="Nature">
        <title>Giant virus diversity and host interactions through global metagenomics.</title>
        <authorList>
            <person name="Schulz F."/>
            <person name="Roux S."/>
            <person name="Paez-Espino D."/>
            <person name="Jungbluth S."/>
            <person name="Walsh D.A."/>
            <person name="Denef V.J."/>
            <person name="McMahon K.D."/>
            <person name="Konstantinidis K.T."/>
            <person name="Eloe-Fadrosh E.A."/>
            <person name="Kyrpides N.C."/>
            <person name="Woyke T."/>
        </authorList>
    </citation>
    <scope>NUCLEOTIDE SEQUENCE</scope>
    <source>
        <strain evidence="2">GVMAG-M-3300027206-1</strain>
    </source>
</reference>
<feature type="transmembrane region" description="Helical" evidence="1">
    <location>
        <begin position="406"/>
        <end position="426"/>
    </location>
</feature>
<evidence type="ECO:0000313" key="2">
    <source>
        <dbReference type="EMBL" id="QHU03651.1"/>
    </source>
</evidence>
<dbReference type="Gene3D" id="3.50.50.60">
    <property type="entry name" value="FAD/NAD(P)-binding domain"/>
    <property type="match status" value="1"/>
</dbReference>
<dbReference type="PRINTS" id="PR00419">
    <property type="entry name" value="ADXRDTASE"/>
</dbReference>
<dbReference type="AlphaFoldDB" id="A0A6C0JFG5"/>
<dbReference type="SUPFAM" id="SSF51905">
    <property type="entry name" value="FAD/NAD(P)-binding domain"/>
    <property type="match status" value="1"/>
</dbReference>
<proteinExistence type="predicted"/>
<sequence length="431" mass="48417">MKVHIVGAGPTGMSLAWEILRSGDHEITIYDRKTSAGGSWWEPTEEIRDLHAHRIVFDKAFVNTKSLFNEMGINWDDIFEPVQENAYGYVLRSLSLKDYGTLTSLAARVLTKPRKYRGVSLKDALGPLSGDGQKIVEHLPLIMDGVTWDVMSAWEFVKSFDHVALSKQYTQKVSGKVMCDAMQQSLEDVGVEFEFGKELVNIDYMEDGYIANFSDRTKIGDGMLFLCLDNSPAYKLLSDNWGPDAEKKVRDSTYGAINILFDFDEPVELKTDLEIVANTKLKLQPVVLSDDKTISCVICNLTEDILTMPPEELRTLVLGELDVPLPREIRFGWGSEWDGKRWQFSQSSGVLSLYGQLPFFGECPNVAMCGMMSPRNTPYSSIEASVEVSRALSHKCFGTREPMNPLLLTQVVSVTILVLIVLILIYRNRNA</sequence>
<dbReference type="PANTHER" id="PTHR42923">
    <property type="entry name" value="PROTOPORPHYRINOGEN OXIDASE"/>
    <property type="match status" value="1"/>
</dbReference>
<evidence type="ECO:0008006" key="3">
    <source>
        <dbReference type="Google" id="ProtNLM"/>
    </source>
</evidence>
<dbReference type="EMBL" id="MN740384">
    <property type="protein sequence ID" value="QHU03651.1"/>
    <property type="molecule type" value="Genomic_DNA"/>
</dbReference>
<accession>A0A6C0JFG5</accession>
<dbReference type="InterPro" id="IPR050464">
    <property type="entry name" value="Zeta_carotene_desat/Oxidored"/>
</dbReference>
<keyword evidence="1" id="KW-1133">Transmembrane helix</keyword>
<evidence type="ECO:0000256" key="1">
    <source>
        <dbReference type="SAM" id="Phobius"/>
    </source>
</evidence>
<protein>
    <recommendedName>
        <fullName evidence="3">Amine oxidase domain-containing protein</fullName>
    </recommendedName>
</protein>
<name>A0A6C0JFG5_9ZZZZ</name>
<keyword evidence="1" id="KW-0472">Membrane</keyword>
<dbReference type="GO" id="GO:0016491">
    <property type="term" value="F:oxidoreductase activity"/>
    <property type="evidence" value="ECO:0007669"/>
    <property type="project" value="TreeGrafter"/>
</dbReference>
<dbReference type="InterPro" id="IPR036188">
    <property type="entry name" value="FAD/NAD-bd_sf"/>
</dbReference>
<organism evidence="2">
    <name type="scientific">viral metagenome</name>
    <dbReference type="NCBI Taxonomy" id="1070528"/>
    <lineage>
        <taxon>unclassified sequences</taxon>
        <taxon>metagenomes</taxon>
        <taxon>organismal metagenomes</taxon>
    </lineage>
</organism>
<keyword evidence="1" id="KW-0812">Transmembrane</keyword>
<dbReference type="Pfam" id="PF13450">
    <property type="entry name" value="NAD_binding_8"/>
    <property type="match status" value="1"/>
</dbReference>